<keyword evidence="16" id="KW-0479">Metal-binding</keyword>
<comment type="similarity">
    <text evidence="28">In the N-terminal section; belongs to the CarA family.</text>
</comment>
<dbReference type="InterPro" id="IPR006130">
    <property type="entry name" value="Asp/Orn_carbamoylTrfase"/>
</dbReference>
<dbReference type="PROSITE" id="PS50975">
    <property type="entry name" value="ATP_GRASP"/>
    <property type="match status" value="2"/>
</dbReference>
<dbReference type="Pfam" id="PF00185">
    <property type="entry name" value="OTCace"/>
    <property type="match status" value="1"/>
</dbReference>
<feature type="domain" description="ATP-grasp" evidence="38">
    <location>
        <begin position="1215"/>
        <end position="1406"/>
    </location>
</feature>
<dbReference type="GO" id="GO:0005524">
    <property type="term" value="F:ATP binding"/>
    <property type="evidence" value="ECO:0007669"/>
    <property type="project" value="UniProtKB-UniRule"/>
</dbReference>
<dbReference type="EC" id="3.5.2.3" evidence="9"/>
<protein>
    <recommendedName>
        <fullName evidence="36">Carbamoyl phosphate synthase arginine-specific large chain</fullName>
        <ecNumber evidence="11">2.1.3.2</ecNumber>
        <ecNumber evidence="10">3.5.1.2</ecNumber>
        <ecNumber evidence="9">3.5.2.3</ecNumber>
        <ecNumber evidence="30">6.3.4.16</ecNumber>
        <ecNumber evidence="8">6.3.5.5</ecNumber>
    </recommendedName>
</protein>
<accession>A0AAD4N7G3</accession>
<dbReference type="InterPro" id="IPR029062">
    <property type="entry name" value="Class_I_gatase-like"/>
</dbReference>
<evidence type="ECO:0000256" key="28">
    <source>
        <dbReference type="ARBA" id="ARBA00043984"/>
    </source>
</evidence>
<dbReference type="SUPFAM" id="SSF51556">
    <property type="entry name" value="Metallo-dependent hydrolases"/>
    <property type="match status" value="1"/>
</dbReference>
<dbReference type="Gene3D" id="3.40.50.1370">
    <property type="entry name" value="Aspartate/ornithine carbamoyltransferase"/>
    <property type="match status" value="2"/>
</dbReference>
<dbReference type="PROSITE" id="PS00482">
    <property type="entry name" value="DIHYDROOROTASE_1"/>
    <property type="match status" value="1"/>
</dbReference>
<evidence type="ECO:0000256" key="2">
    <source>
        <dbReference type="ARBA" id="ARBA00004812"/>
    </source>
</evidence>
<evidence type="ECO:0000256" key="14">
    <source>
        <dbReference type="ARBA" id="ARBA00022605"/>
    </source>
</evidence>
<keyword evidence="25" id="KW-0511">Multifunctional enzyme</keyword>
<comment type="catalytic activity">
    <reaction evidence="32">
        <text>(S)-dihydroorotate + H2O = N-carbamoyl-L-aspartate + H(+)</text>
        <dbReference type="Rhea" id="RHEA:24296"/>
        <dbReference type="ChEBI" id="CHEBI:15377"/>
        <dbReference type="ChEBI" id="CHEBI:15378"/>
        <dbReference type="ChEBI" id="CHEBI:30864"/>
        <dbReference type="ChEBI" id="CHEBI:32814"/>
        <dbReference type="EC" id="3.5.2.3"/>
    </reaction>
</comment>
<dbReference type="SMART" id="SM00851">
    <property type="entry name" value="MGS"/>
    <property type="match status" value="1"/>
</dbReference>
<dbReference type="EC" id="6.3.4.16" evidence="30"/>
<keyword evidence="12" id="KW-0055">Arginine biosynthesis</keyword>
<dbReference type="SUPFAM" id="SSF52317">
    <property type="entry name" value="Class I glutamine amidotransferase-like"/>
    <property type="match status" value="1"/>
</dbReference>
<comment type="similarity">
    <text evidence="6">Belongs to the CarB family.</text>
</comment>
<dbReference type="InterPro" id="IPR005480">
    <property type="entry name" value="CPSase_lsu_oligo"/>
</dbReference>
<dbReference type="Gene3D" id="3.40.50.1380">
    <property type="entry name" value="Methylglyoxal synthase-like domain"/>
    <property type="match status" value="1"/>
</dbReference>
<dbReference type="Gene3D" id="3.40.50.880">
    <property type="match status" value="1"/>
</dbReference>
<evidence type="ECO:0000256" key="24">
    <source>
        <dbReference type="ARBA" id="ARBA00023211"/>
    </source>
</evidence>
<evidence type="ECO:0000256" key="7">
    <source>
        <dbReference type="ARBA" id="ARBA00011643"/>
    </source>
</evidence>
<dbReference type="FunFam" id="3.30.470.20:FF:000026">
    <property type="entry name" value="Carbamoyl-phosphate synthase large chain"/>
    <property type="match status" value="1"/>
</dbReference>
<dbReference type="HAMAP" id="MF_01209">
    <property type="entry name" value="CPSase_S_chain"/>
    <property type="match status" value="1"/>
</dbReference>
<dbReference type="PROSITE" id="PS00867">
    <property type="entry name" value="CPSASE_2"/>
    <property type="match status" value="2"/>
</dbReference>
<dbReference type="PRINTS" id="PR00101">
    <property type="entry name" value="ATCASE"/>
</dbReference>
<evidence type="ECO:0000256" key="26">
    <source>
        <dbReference type="ARBA" id="ARBA00043968"/>
    </source>
</evidence>
<evidence type="ECO:0000256" key="29">
    <source>
        <dbReference type="ARBA" id="ARBA00043998"/>
    </source>
</evidence>
<comment type="pathway">
    <text evidence="5">Amino-acid biosynthesis; L-arginine biosynthesis; carbamoyl phosphate from bicarbonate: step 1/1.</text>
</comment>
<dbReference type="InterPro" id="IPR011761">
    <property type="entry name" value="ATP-grasp"/>
</dbReference>
<dbReference type="Gene3D" id="1.10.1030.10">
    <property type="entry name" value="Carbamoyl-phosphate synthetase, large subunit oligomerisation domain"/>
    <property type="match status" value="1"/>
</dbReference>
<dbReference type="Pfam" id="PF02142">
    <property type="entry name" value="MGS"/>
    <property type="match status" value="1"/>
</dbReference>
<dbReference type="Gene3D" id="2.20.25.240">
    <property type="match status" value="1"/>
</dbReference>
<dbReference type="InterPro" id="IPR017926">
    <property type="entry name" value="GATASE"/>
</dbReference>
<dbReference type="PROSITE" id="PS00866">
    <property type="entry name" value="CPSASE_1"/>
    <property type="match status" value="2"/>
</dbReference>
<dbReference type="GO" id="GO:0006221">
    <property type="term" value="P:pyrimidine nucleotide biosynthetic process"/>
    <property type="evidence" value="ECO:0007669"/>
    <property type="project" value="UniProtKB-KW"/>
</dbReference>
<dbReference type="FunFam" id="3.30.1490.20:FF:000001">
    <property type="entry name" value="Carbamoyl-phosphate synthase large chain"/>
    <property type="match status" value="1"/>
</dbReference>
<dbReference type="Gene3D" id="3.20.20.140">
    <property type="entry name" value="Metal-dependent hydrolases"/>
    <property type="match status" value="1"/>
</dbReference>
<dbReference type="PROSITE" id="PS00483">
    <property type="entry name" value="DIHYDROOROTASE_2"/>
    <property type="match status" value="1"/>
</dbReference>
<evidence type="ECO:0000256" key="6">
    <source>
        <dbReference type="ARBA" id="ARBA00009799"/>
    </source>
</evidence>
<evidence type="ECO:0000313" key="41">
    <source>
        <dbReference type="Proteomes" id="UP001201812"/>
    </source>
</evidence>
<keyword evidence="13" id="KW-0436">Ligase</keyword>
<dbReference type="GO" id="GO:0004151">
    <property type="term" value="F:dihydroorotase activity"/>
    <property type="evidence" value="ECO:0007669"/>
    <property type="project" value="UniProtKB-EC"/>
</dbReference>
<evidence type="ECO:0000256" key="5">
    <source>
        <dbReference type="ARBA" id="ARBA00005077"/>
    </source>
</evidence>
<evidence type="ECO:0000256" key="27">
    <source>
        <dbReference type="ARBA" id="ARBA00043979"/>
    </source>
</evidence>
<evidence type="ECO:0000256" key="36">
    <source>
        <dbReference type="ARBA" id="ARBA00074189"/>
    </source>
</evidence>
<dbReference type="GO" id="GO:0006541">
    <property type="term" value="P:glutamine metabolic process"/>
    <property type="evidence" value="ECO:0007669"/>
    <property type="project" value="InterPro"/>
</dbReference>
<evidence type="ECO:0000256" key="30">
    <source>
        <dbReference type="ARBA" id="ARBA00044063"/>
    </source>
</evidence>
<dbReference type="InterPro" id="IPR006132">
    <property type="entry name" value="Asp/Orn_carbamoyltranf_P-bd"/>
</dbReference>
<evidence type="ECO:0000256" key="8">
    <source>
        <dbReference type="ARBA" id="ARBA00012738"/>
    </source>
</evidence>
<evidence type="ECO:0000256" key="19">
    <source>
        <dbReference type="ARBA" id="ARBA00022801"/>
    </source>
</evidence>
<dbReference type="Pfam" id="PF12890">
    <property type="entry name" value="DHOase"/>
    <property type="match status" value="1"/>
</dbReference>
<dbReference type="Pfam" id="PF02786">
    <property type="entry name" value="CPSase_L_D2"/>
    <property type="match status" value="2"/>
</dbReference>
<dbReference type="InterPro" id="IPR011059">
    <property type="entry name" value="Metal-dep_hydrolase_composite"/>
</dbReference>
<keyword evidence="18 37" id="KW-0547">Nucleotide-binding</keyword>
<proteinExistence type="inferred from homology"/>
<evidence type="ECO:0000256" key="33">
    <source>
        <dbReference type="ARBA" id="ARBA00048816"/>
    </source>
</evidence>
<keyword evidence="17" id="KW-0677">Repeat</keyword>
<evidence type="ECO:0000256" key="18">
    <source>
        <dbReference type="ARBA" id="ARBA00022741"/>
    </source>
</evidence>
<dbReference type="NCBIfam" id="TIGR01368">
    <property type="entry name" value="CPSaseIIsmall"/>
    <property type="match status" value="1"/>
</dbReference>
<keyword evidence="23" id="KW-0665">Pyrimidine biosynthesis</keyword>
<keyword evidence="14" id="KW-0028">Amino-acid biosynthesis</keyword>
<dbReference type="EC" id="2.1.3.2" evidence="11"/>
<evidence type="ECO:0000256" key="31">
    <source>
        <dbReference type="ARBA" id="ARBA00047359"/>
    </source>
</evidence>
<comment type="similarity">
    <text evidence="26">In the 3rd section; belongs to the metallo-dependent hydrolases superfamily. DHOase family. CAD subfamily.</text>
</comment>
<evidence type="ECO:0000256" key="37">
    <source>
        <dbReference type="PROSITE-ProRule" id="PRU00409"/>
    </source>
</evidence>
<comment type="pathway">
    <text evidence="4">Pyrimidine metabolism; UMP biosynthesis via de novo pathway; (S)-dihydroorotate from bicarbonate: step 3/3.</text>
</comment>
<evidence type="ECO:0000256" key="17">
    <source>
        <dbReference type="ARBA" id="ARBA00022737"/>
    </source>
</evidence>
<evidence type="ECO:0000256" key="25">
    <source>
        <dbReference type="ARBA" id="ARBA00023268"/>
    </source>
</evidence>
<evidence type="ECO:0000256" key="10">
    <source>
        <dbReference type="ARBA" id="ARBA00012918"/>
    </source>
</evidence>
<evidence type="ECO:0000313" key="40">
    <source>
        <dbReference type="EMBL" id="KAI1717386.1"/>
    </source>
</evidence>
<comment type="catalytic activity">
    <reaction evidence="34">
        <text>carbamoyl phosphate + L-aspartate = N-carbamoyl-L-aspartate + phosphate + H(+)</text>
        <dbReference type="Rhea" id="RHEA:20013"/>
        <dbReference type="ChEBI" id="CHEBI:15378"/>
        <dbReference type="ChEBI" id="CHEBI:29991"/>
        <dbReference type="ChEBI" id="CHEBI:32814"/>
        <dbReference type="ChEBI" id="CHEBI:43474"/>
        <dbReference type="ChEBI" id="CHEBI:58228"/>
        <dbReference type="EC" id="2.1.3.2"/>
    </reaction>
</comment>
<comment type="catalytic activity">
    <reaction evidence="31">
        <text>hydrogencarbonate + NH4(+) + 2 ATP = carbamoyl phosphate + 2 ADP + phosphate + 2 H(+)</text>
        <dbReference type="Rhea" id="RHEA:18029"/>
        <dbReference type="ChEBI" id="CHEBI:15378"/>
        <dbReference type="ChEBI" id="CHEBI:17544"/>
        <dbReference type="ChEBI" id="CHEBI:28938"/>
        <dbReference type="ChEBI" id="CHEBI:30616"/>
        <dbReference type="ChEBI" id="CHEBI:43474"/>
        <dbReference type="ChEBI" id="CHEBI:58228"/>
        <dbReference type="ChEBI" id="CHEBI:456216"/>
        <dbReference type="EC" id="6.3.4.16"/>
    </reaction>
</comment>
<dbReference type="Pfam" id="PF25596">
    <property type="entry name" value="CPSase_L_D1"/>
    <property type="match status" value="2"/>
</dbReference>
<dbReference type="FunFam" id="1.10.1030.10:FF:000001">
    <property type="entry name" value="Carbamoyl-phosphate synthase large chain"/>
    <property type="match status" value="1"/>
</dbReference>
<dbReference type="InterPro" id="IPR002082">
    <property type="entry name" value="Asp_carbamoyltransf"/>
</dbReference>
<dbReference type="InterPro" id="IPR005483">
    <property type="entry name" value="CPSase_dom"/>
</dbReference>
<evidence type="ECO:0000256" key="1">
    <source>
        <dbReference type="ARBA" id="ARBA00001947"/>
    </source>
</evidence>
<dbReference type="Proteomes" id="UP001201812">
    <property type="component" value="Unassembled WGS sequence"/>
</dbReference>
<dbReference type="InterPro" id="IPR005479">
    <property type="entry name" value="CPAse_ATP-bd"/>
</dbReference>
<name>A0AAD4N7G3_9BILA</name>
<evidence type="ECO:0000256" key="9">
    <source>
        <dbReference type="ARBA" id="ARBA00012860"/>
    </source>
</evidence>
<dbReference type="FunFam" id="3.40.50.20:FF:000001">
    <property type="entry name" value="Carbamoyl-phosphate synthase large chain"/>
    <property type="match status" value="1"/>
</dbReference>
<dbReference type="SUPFAM" id="SSF52021">
    <property type="entry name" value="Carbamoyl phosphate synthetase, small subunit N-terminal domain"/>
    <property type="match status" value="1"/>
</dbReference>
<organism evidence="40 41">
    <name type="scientific">Ditylenchus destructor</name>
    <dbReference type="NCBI Taxonomy" id="166010"/>
    <lineage>
        <taxon>Eukaryota</taxon>
        <taxon>Metazoa</taxon>
        <taxon>Ecdysozoa</taxon>
        <taxon>Nematoda</taxon>
        <taxon>Chromadorea</taxon>
        <taxon>Rhabditida</taxon>
        <taxon>Tylenchina</taxon>
        <taxon>Tylenchomorpha</taxon>
        <taxon>Sphaerularioidea</taxon>
        <taxon>Anguinidae</taxon>
        <taxon>Anguininae</taxon>
        <taxon>Ditylenchus</taxon>
    </lineage>
</organism>
<dbReference type="SUPFAM" id="SSF48108">
    <property type="entry name" value="Carbamoyl phosphate synthetase, large subunit connection domain"/>
    <property type="match status" value="1"/>
</dbReference>
<dbReference type="Pfam" id="PF00117">
    <property type="entry name" value="GATase"/>
    <property type="match status" value="1"/>
</dbReference>
<dbReference type="SUPFAM" id="SSF56059">
    <property type="entry name" value="Glutathione synthetase ATP-binding domain-like"/>
    <property type="match status" value="2"/>
</dbReference>
<dbReference type="GO" id="GO:0005951">
    <property type="term" value="C:carbamoyl-phosphate synthase complex"/>
    <property type="evidence" value="ECO:0007669"/>
    <property type="project" value="TreeGrafter"/>
</dbReference>
<dbReference type="InterPro" id="IPR002195">
    <property type="entry name" value="Dihydroorotase_CS"/>
</dbReference>
<dbReference type="CDD" id="cd01423">
    <property type="entry name" value="MGS_CPS_I_III"/>
    <property type="match status" value="1"/>
</dbReference>
<sequence>MYSKHKNSNGITFWYCENKRNGVCNARAKTDVEDGTPNVEVIRPHICQPNPETIKAEETKLALKNTASTSSDKTRAIVSNTLVGLSPATLVSLPKFSALDKLVQRKRKADNPMPIQIPHTIQEIPNPLPENLCLTKPGQARSRSGIARELYFYLLTHFVYRMHGFEEMKATLILEDGTKFVGQLFGAAKSVSGELVFQTGMVGYTESLTDPSYAKQLLTLTYPLIGNYGVADDSCSSTDVDIINKLSENGFESYKIWPSALIVGTICPNTEHSHWQAVQSLADWLRKSGVPGLAGIDVRLLTKRIREHGTLKAKLVIDADDSSSIDFVDIYRENLVEYVSRKDVQTFGSGSLKILAVDCGLKYNQIRCLANRNCTVTIAPYDFPINEKLQDYDGLFLSNGPGDPAMCSGLIERLSKILAQSTAKPIFGICLGHQLLARAAGATTSKLLYGNRGHNQPCTHLDTQRCFITSQNHGFAVDAENLPDGWAVLFSNENDGTNEGIVHKDRPFFSVQFHPEHCAGPTDMEGLFDVFIDAVQRSKSGNNSYNLRNLISEKLTYDHKYVIPEQRKVLILGSGGLSIGYFMFKQHAIKALKELHIKTVLINPNVATVQTSKGFADRVYFLPITKEYVTEVIKKERPTGLMCTFGGQTALNCAIDLYKDGILEQFNVAVLGTPIQTIMNTEDREKFNQEIESINERVATSMAATTVEGAEEAAEKIGYPVLVRAAFALGGLGSGFAHNRAELVEIAKQALAHSNQVLVDKSLKGWKEIEYEVVRDAYDNCIAVCNMENIDPLGIHTGESVVVAPSQTLSDHEYNKLRDTAIKVIRHFGVYYIIEVNARLSRSSALASKATGYPLAYIAAKLALGESLVTLRNSVTGKTTACFEPSLDYCVVKIPRWDLSKFAKVNNRIGSSMKSVGEVMGIGRSFEEGFQKALRMVNDNYEGFSPFSFKRRTEKADFIHPTDKRILLIARALYKNDFTLEQIHEMTKIDRWFLYRMQNIVDIYKRLENFSISSLPESLLHEAKQLGFSDAQIAKSIDSAEGKVRELRKSKGIKPFVKQIDTVAAEWPAVTNYLYLTYNGAEHDVNFDLKSNGVVVLGSGVYRIGSSVEFDASCVGCVQELKRQSYKTIMVNCNPETVSTDFDICDRLYFEEISLEAVSNIYELENPAGVILAFGGQSANNIALSLQKANLDVPIRVFGTHPKYIDEAEDRFKFSRALDELKIEQPLWKNATTIEEALKFCDNVGYPCLIRPSYVLSGAAMNVAHNPEDLVNFLKEATGVAKDKPVVVSKFLMDAKEIDVDVVSLSGKVLAMAISEHVENAGIHSGDATLVTPPQDLNEETEKKIRNIVYSVARRFKATGPFNMQLIAKDNELFVIECNLRVSRSFPFVSKTLDYDFVALATKAVMHPGDHNSLTYDRMPIPVKVGVKVPQFSFSRLAGADVVMGVEMLSTGEVACFGRNRFEAYLKGLLSTGFTIPKKAIFLSIGGAKEEMLESVKILYDLGYELCASKGTADFYDRNNINIKAVEWPFDDRMNQTNHSYGSEKIAMSKTISDFMSNKDVDLIINLPIRGSGSYRVSAYRTHGYKTRRMAIDNGIPLITDIKCAKLFIKALRETQRMPPSVNSQLDCLSSENLIRLPGLIDIHVHVREPGGEHKETWQTCTRAAIAGGVTLILAMPNTNPPLIDEQSYDLVEKIASQNALCDYALYLGATPENIKLGKTLGEKCAGLKMYLNETFAALQIPSILDWIEHMKTFPSERPIVCHAEQSKQTLAAVIAAAQIAQRKIHICHVSTAEEIALIRMAKERGLGITCEVCPHHLFLTNDRLDDGWREVRPRLSDSKADCEALWKNMEYIDCFATDHAPHTKDEKGGPTPPPGFPGVQYMLPLLLTAVVEKKLTMEQLIDRIYNNPRKIFRLPEQQKTFVEVDMNEEWTIPENGGESKCNWSPYKGMNVRGKVRTVVIRGEEVFVDGQFTVQPGFGKNIRLVAEQVESIEDLEVASEMQVTKALQKEAEVTKGASPDRLSPPRALSSIANPFYGQNILSVTQFTDKAMINQLLDLANRFHNDIEVGRSFNVLRHNNILGLAFFEPSTRTMMSFESAVYRLGGNAMRLDVKRSSVQKGESLEDTMQMLSNYCEVIALRHPEVNACDRAILASKKPIINAGDGTEEHPTQAFLDLYTIRQELSTVNNKTIALVGDLKHGRTVHSLAKILCLYHDITIHYVSPNEELGIPDSVMQYVSEHSNFPQKKFTDLLEGIRDADVIYMTRIQRERFSNPADYDKVKGKFVLTPKLLNQASSSPVGEPLETHRVDEIPQHRKQIVMHPLPRLDEISTELDKDPRAVYFRQAQ</sequence>
<dbReference type="PANTHER" id="PTHR11405">
    <property type="entry name" value="CARBAMOYLTRANSFERASE FAMILY MEMBER"/>
    <property type="match status" value="1"/>
</dbReference>
<dbReference type="FunFam" id="3.30.470.20:FF:000001">
    <property type="entry name" value="Carbamoyl-phosphate synthase large chain"/>
    <property type="match status" value="1"/>
</dbReference>
<evidence type="ECO:0000256" key="23">
    <source>
        <dbReference type="ARBA" id="ARBA00022975"/>
    </source>
</evidence>
<evidence type="ECO:0000256" key="21">
    <source>
        <dbReference type="ARBA" id="ARBA00022840"/>
    </source>
</evidence>
<dbReference type="NCBIfam" id="NF003671">
    <property type="entry name" value="PRK05294.1"/>
    <property type="match status" value="1"/>
</dbReference>
<dbReference type="GO" id="GO:0004088">
    <property type="term" value="F:carbamoyl-phosphate synthase (glutamine-hydrolyzing) activity"/>
    <property type="evidence" value="ECO:0007669"/>
    <property type="project" value="UniProtKB-EC"/>
</dbReference>
<dbReference type="InterPro" id="IPR013815">
    <property type="entry name" value="ATP_grasp_subdomain_1"/>
</dbReference>
<dbReference type="InterPro" id="IPR016185">
    <property type="entry name" value="PreATP-grasp_dom_sf"/>
</dbReference>
<keyword evidence="15" id="KW-0808">Transferase</keyword>
<feature type="domain" description="MGS-like" evidence="39">
    <location>
        <begin position="1474"/>
        <end position="1635"/>
    </location>
</feature>
<dbReference type="NCBIfam" id="NF009475">
    <property type="entry name" value="PRK12838.1"/>
    <property type="match status" value="1"/>
</dbReference>
<dbReference type="GO" id="GO:0046872">
    <property type="term" value="F:metal ion binding"/>
    <property type="evidence" value="ECO:0007669"/>
    <property type="project" value="UniProtKB-KW"/>
</dbReference>
<dbReference type="FunFam" id="3.20.20.140:FF:000036">
    <property type="entry name" value="Carbamoyl-phosphate synthase large chain"/>
    <property type="match status" value="1"/>
</dbReference>
<dbReference type="SUPFAM" id="SSF53671">
    <property type="entry name" value="Aspartate/ornithine carbamoyltransferase"/>
    <property type="match status" value="1"/>
</dbReference>
<dbReference type="SUPFAM" id="SSF51338">
    <property type="entry name" value="Composite domain of metallo-dependent hydrolases"/>
    <property type="match status" value="1"/>
</dbReference>
<dbReference type="PANTHER" id="PTHR11405:SF5">
    <property type="entry name" value="CAD PROTEIN"/>
    <property type="match status" value="1"/>
</dbReference>
<comment type="cofactor">
    <cofactor evidence="1">
        <name>Zn(2+)</name>
        <dbReference type="ChEBI" id="CHEBI:29105"/>
    </cofactor>
</comment>
<feature type="domain" description="ATP-grasp" evidence="38">
    <location>
        <begin position="688"/>
        <end position="877"/>
    </location>
</feature>
<dbReference type="InterPro" id="IPR036901">
    <property type="entry name" value="Asp/Orn_carbamoylTrfase_sf"/>
</dbReference>
<dbReference type="NCBIfam" id="NF009455">
    <property type="entry name" value="PRK12815.1"/>
    <property type="match status" value="1"/>
</dbReference>
<evidence type="ECO:0000256" key="35">
    <source>
        <dbReference type="ARBA" id="ARBA00049534"/>
    </source>
</evidence>
<dbReference type="InterPro" id="IPR058047">
    <property type="entry name" value="CPSase_preATP-grasp"/>
</dbReference>
<dbReference type="InterPro" id="IPR006275">
    <property type="entry name" value="CPSase_lsu"/>
</dbReference>
<dbReference type="FunFam" id="3.40.50.1370:FF:000002">
    <property type="entry name" value="Aspartate carbamoyltransferase 2"/>
    <property type="match status" value="1"/>
</dbReference>
<dbReference type="Pfam" id="PF00988">
    <property type="entry name" value="CPSase_sm_chain"/>
    <property type="match status" value="1"/>
</dbReference>
<dbReference type="EC" id="6.3.5.5" evidence="8"/>
<keyword evidence="21 37" id="KW-0067">ATP-binding</keyword>
<dbReference type="Pfam" id="PF02729">
    <property type="entry name" value="OTCace_N"/>
    <property type="match status" value="1"/>
</dbReference>
<dbReference type="FunFam" id="3.40.50.1380:FF:000005">
    <property type="entry name" value="CAD protein-like isoform X1"/>
    <property type="match status" value="1"/>
</dbReference>
<dbReference type="InterPro" id="IPR006131">
    <property type="entry name" value="Asp_carbamoyltransf_Asp/Orn-bd"/>
</dbReference>
<comment type="pathway">
    <text evidence="2">Pyrimidine metabolism; UMP biosynthesis via de novo pathway; (S)-dihydroorotate from bicarbonate: step 1/3.</text>
</comment>
<dbReference type="PRINTS" id="PR00100">
    <property type="entry name" value="AOTCASE"/>
</dbReference>
<evidence type="ECO:0000256" key="3">
    <source>
        <dbReference type="ARBA" id="ARBA00004852"/>
    </source>
</evidence>
<dbReference type="PRINTS" id="PR00099">
    <property type="entry name" value="CPSGATASE"/>
</dbReference>
<dbReference type="SUPFAM" id="SSF52440">
    <property type="entry name" value="PreATP-grasp domain"/>
    <property type="match status" value="2"/>
</dbReference>
<comment type="pathway">
    <text evidence="3">Pyrimidine metabolism; UMP biosynthesis via de novo pathway; (S)-dihydroorotate from bicarbonate: step 2/3.</text>
</comment>
<dbReference type="GO" id="GO:0016597">
    <property type="term" value="F:amino acid binding"/>
    <property type="evidence" value="ECO:0007669"/>
    <property type="project" value="InterPro"/>
</dbReference>
<dbReference type="Pfam" id="PF02787">
    <property type="entry name" value="CPSase_L_D3"/>
    <property type="match status" value="1"/>
</dbReference>
<dbReference type="EMBL" id="JAKKPZ010000009">
    <property type="protein sequence ID" value="KAI1717386.1"/>
    <property type="molecule type" value="Genomic_DNA"/>
</dbReference>
<evidence type="ECO:0000259" key="39">
    <source>
        <dbReference type="PROSITE" id="PS51855"/>
    </source>
</evidence>
<dbReference type="InterPro" id="IPR036480">
    <property type="entry name" value="CarbP_synth_ssu_N_sf"/>
</dbReference>
<dbReference type="PROSITE" id="PS51273">
    <property type="entry name" value="GATASE_TYPE_1"/>
    <property type="match status" value="1"/>
</dbReference>
<dbReference type="FunFam" id="3.40.50.20:FF:000002">
    <property type="entry name" value="Carbamoyl-phosphate synthase large chain"/>
    <property type="match status" value="1"/>
</dbReference>
<dbReference type="GO" id="GO:0006526">
    <property type="term" value="P:L-arginine biosynthetic process"/>
    <property type="evidence" value="ECO:0007669"/>
    <property type="project" value="UniProtKB-KW"/>
</dbReference>
<dbReference type="SUPFAM" id="SSF52335">
    <property type="entry name" value="Methylglyoxal synthase-like"/>
    <property type="match status" value="1"/>
</dbReference>
<dbReference type="EC" id="3.5.1.2" evidence="10"/>
<dbReference type="NCBIfam" id="TIGR00670">
    <property type="entry name" value="asp_carb_tr"/>
    <property type="match status" value="1"/>
</dbReference>
<evidence type="ECO:0000256" key="15">
    <source>
        <dbReference type="ARBA" id="ARBA00022679"/>
    </source>
</evidence>
<gene>
    <name evidence="40" type="ORF">DdX_07131</name>
</gene>
<evidence type="ECO:0000256" key="4">
    <source>
        <dbReference type="ARBA" id="ARBA00004880"/>
    </source>
</evidence>
<dbReference type="PRINTS" id="PR00098">
    <property type="entry name" value="CPSASE"/>
</dbReference>
<evidence type="ECO:0000256" key="13">
    <source>
        <dbReference type="ARBA" id="ARBA00022598"/>
    </source>
</evidence>
<dbReference type="InterPro" id="IPR032466">
    <property type="entry name" value="Metal_Hydrolase"/>
</dbReference>
<comment type="catalytic activity">
    <reaction evidence="33">
        <text>hydrogencarbonate + L-glutamine + 2 ATP + H2O = carbamoyl phosphate + L-glutamate + 2 ADP + phosphate + 2 H(+)</text>
        <dbReference type="Rhea" id="RHEA:18633"/>
        <dbReference type="ChEBI" id="CHEBI:15377"/>
        <dbReference type="ChEBI" id="CHEBI:15378"/>
        <dbReference type="ChEBI" id="CHEBI:17544"/>
        <dbReference type="ChEBI" id="CHEBI:29985"/>
        <dbReference type="ChEBI" id="CHEBI:30616"/>
        <dbReference type="ChEBI" id="CHEBI:43474"/>
        <dbReference type="ChEBI" id="CHEBI:58228"/>
        <dbReference type="ChEBI" id="CHEBI:58359"/>
        <dbReference type="ChEBI" id="CHEBI:456216"/>
        <dbReference type="EC" id="6.3.5.5"/>
    </reaction>
</comment>
<evidence type="ECO:0000256" key="11">
    <source>
        <dbReference type="ARBA" id="ARBA00013008"/>
    </source>
</evidence>
<comment type="caution">
    <text evidence="40">The sequence shown here is derived from an EMBL/GenBank/DDBJ whole genome shotgun (WGS) entry which is preliminary data.</text>
</comment>
<comment type="subunit">
    <text evidence="7">Homohexamer.</text>
</comment>
<comment type="similarity">
    <text evidence="27">In the C-terminal section; belongs to the aspartate/ornithine carbamoyltransferase superfamily. ATCase family.</text>
</comment>
<dbReference type="InterPro" id="IPR002474">
    <property type="entry name" value="CarbamoylP_synth_ssu_N"/>
</dbReference>
<dbReference type="GO" id="GO:0006207">
    <property type="term" value="P:'de novo' pyrimidine nucleobase biosynthetic process"/>
    <property type="evidence" value="ECO:0007669"/>
    <property type="project" value="InterPro"/>
</dbReference>
<dbReference type="SMART" id="SM01097">
    <property type="entry name" value="CPSase_sm_chain"/>
    <property type="match status" value="1"/>
</dbReference>
<dbReference type="CDD" id="cd01744">
    <property type="entry name" value="GATase1_CPSase"/>
    <property type="match status" value="1"/>
</dbReference>
<dbReference type="PROSITE" id="PS51855">
    <property type="entry name" value="MGS"/>
    <property type="match status" value="1"/>
</dbReference>
<dbReference type="InterPro" id="IPR024403">
    <property type="entry name" value="DHOase_cat"/>
</dbReference>
<reference evidence="40" key="1">
    <citation type="submission" date="2022-01" db="EMBL/GenBank/DDBJ databases">
        <title>Genome Sequence Resource for Two Populations of Ditylenchus destructor, the Migratory Endoparasitic Phytonematode.</title>
        <authorList>
            <person name="Zhang H."/>
            <person name="Lin R."/>
            <person name="Xie B."/>
        </authorList>
    </citation>
    <scope>NUCLEOTIDE SEQUENCE</scope>
    <source>
        <strain evidence="40">BazhouSP</strain>
    </source>
</reference>
<dbReference type="Gene3D" id="3.30.1490.20">
    <property type="entry name" value="ATP-grasp fold, A domain"/>
    <property type="match status" value="1"/>
</dbReference>
<dbReference type="GO" id="GO:0004087">
    <property type="term" value="F:carbamoyl-phosphate synthase (ammonia) activity"/>
    <property type="evidence" value="ECO:0007669"/>
    <property type="project" value="UniProtKB-EC"/>
</dbReference>
<comment type="catalytic activity">
    <reaction evidence="35">
        <text>L-glutamine + H2O = L-glutamate + NH4(+)</text>
        <dbReference type="Rhea" id="RHEA:15889"/>
        <dbReference type="ChEBI" id="CHEBI:15377"/>
        <dbReference type="ChEBI" id="CHEBI:28938"/>
        <dbReference type="ChEBI" id="CHEBI:29985"/>
        <dbReference type="ChEBI" id="CHEBI:58359"/>
        <dbReference type="EC" id="3.5.1.2"/>
    </reaction>
</comment>
<evidence type="ECO:0000256" key="20">
    <source>
        <dbReference type="ARBA" id="ARBA00022833"/>
    </source>
</evidence>
<dbReference type="InterPro" id="IPR006274">
    <property type="entry name" value="CarbamoylP_synth_ssu"/>
</dbReference>
<evidence type="ECO:0000256" key="16">
    <source>
        <dbReference type="ARBA" id="ARBA00022723"/>
    </source>
</evidence>
<keyword evidence="20" id="KW-0862">Zinc</keyword>
<dbReference type="InterPro" id="IPR035686">
    <property type="entry name" value="CPSase_GATase1"/>
</dbReference>
<evidence type="ECO:0000256" key="32">
    <source>
        <dbReference type="ARBA" id="ARBA00048492"/>
    </source>
</evidence>
<dbReference type="Gene3D" id="3.30.470.20">
    <property type="entry name" value="ATP-grasp fold, B domain"/>
    <property type="match status" value="2"/>
</dbReference>
<comment type="similarity">
    <text evidence="29">In the 2nd section; belongs to the CarB family.</text>
</comment>
<evidence type="ECO:0000256" key="34">
    <source>
        <dbReference type="ARBA" id="ARBA00048859"/>
    </source>
</evidence>
<evidence type="ECO:0000259" key="38">
    <source>
        <dbReference type="PROSITE" id="PS50975"/>
    </source>
</evidence>
<dbReference type="InterPro" id="IPR011607">
    <property type="entry name" value="MGS-like_dom"/>
</dbReference>
<keyword evidence="41" id="KW-1185">Reference proteome</keyword>
<keyword evidence="24" id="KW-0464">Manganese</keyword>
<dbReference type="GO" id="GO:0004070">
    <property type="term" value="F:aspartate carbamoyltransferase activity"/>
    <property type="evidence" value="ECO:0007669"/>
    <property type="project" value="UniProtKB-EC"/>
</dbReference>
<evidence type="ECO:0000256" key="22">
    <source>
        <dbReference type="ARBA" id="ARBA00022962"/>
    </source>
</evidence>
<evidence type="ECO:0000256" key="12">
    <source>
        <dbReference type="ARBA" id="ARBA00022571"/>
    </source>
</evidence>
<dbReference type="NCBIfam" id="TIGR01369">
    <property type="entry name" value="CPSaseII_lrg"/>
    <property type="match status" value="1"/>
</dbReference>
<keyword evidence="19" id="KW-0378">Hydrolase</keyword>
<dbReference type="GO" id="GO:0004359">
    <property type="term" value="F:glutaminase activity"/>
    <property type="evidence" value="ECO:0007669"/>
    <property type="project" value="UniProtKB-EC"/>
</dbReference>
<dbReference type="InterPro" id="IPR036897">
    <property type="entry name" value="CarbamoylP_synth_lsu_oligo_sf"/>
</dbReference>
<dbReference type="PROSITE" id="PS00097">
    <property type="entry name" value="CARBAMOYLTRANSFERASE"/>
    <property type="match status" value="1"/>
</dbReference>
<dbReference type="InterPro" id="IPR036914">
    <property type="entry name" value="MGS-like_dom_sf"/>
</dbReference>
<dbReference type="Gene3D" id="3.50.30.20">
    <property type="entry name" value="Carbamoyl-phosphate synthase small subunit, N-terminal domain"/>
    <property type="match status" value="1"/>
</dbReference>
<dbReference type="SMART" id="SM01096">
    <property type="entry name" value="CPSase_L_D3"/>
    <property type="match status" value="1"/>
</dbReference>
<dbReference type="Gene3D" id="3.40.50.20">
    <property type="match status" value="2"/>
</dbReference>
<keyword evidence="22" id="KW-0315">Glutamine amidotransferase</keyword>